<organism evidence="3 4">
    <name type="scientific">Cyprinus carpio carpio</name>
    <dbReference type="NCBI Taxonomy" id="630221"/>
    <lineage>
        <taxon>Eukaryota</taxon>
        <taxon>Metazoa</taxon>
        <taxon>Chordata</taxon>
        <taxon>Craniata</taxon>
        <taxon>Vertebrata</taxon>
        <taxon>Euteleostomi</taxon>
        <taxon>Actinopterygii</taxon>
        <taxon>Neopterygii</taxon>
        <taxon>Teleostei</taxon>
        <taxon>Ostariophysi</taxon>
        <taxon>Cypriniformes</taxon>
        <taxon>Cyprinidae</taxon>
        <taxon>Cyprininae</taxon>
        <taxon>Cyprinus</taxon>
    </lineage>
</organism>
<name>A0A9J8BA56_CYPCA</name>
<dbReference type="InterPro" id="IPR016187">
    <property type="entry name" value="CTDL_fold"/>
</dbReference>
<dbReference type="PANTHER" id="PTHR45784:SF5">
    <property type="entry name" value="C-TYPE LECTIN DOMAIN FAMILY 20 MEMBER A-RELATED"/>
    <property type="match status" value="1"/>
</dbReference>
<keyword evidence="1" id="KW-1015">Disulfide bond</keyword>
<reference evidence="3" key="2">
    <citation type="submission" date="2025-09" db="UniProtKB">
        <authorList>
            <consortium name="Ensembl"/>
        </authorList>
    </citation>
    <scope>IDENTIFICATION</scope>
</reference>
<proteinExistence type="predicted"/>
<dbReference type="AlphaFoldDB" id="A0A9J8BA56"/>
<sequence length="225" mass="25960">MTYTNWAGNEPSNYQSKEACAWLYFTGFWHDDQCGNPLPVLCYNATTNTTVVIQEEKNWSDALNYCRLYHTDLATIENQDENAKLKQLLIINNVVKAYMGLYRDTWKWSDQSSSEFRAWMFSEPNNFGGTEFCAQLYMPDGQWGDKSCSLKLRFVCGTAKKIQILRINLQSPLNLNVSDFNSTILQQLQQKLRKLGLPIDTNLTWRTQPDGQIFHTLNTANTIND</sequence>
<dbReference type="InterPro" id="IPR018378">
    <property type="entry name" value="C-type_lectin_CS"/>
</dbReference>
<dbReference type="InterPro" id="IPR001304">
    <property type="entry name" value="C-type_lectin-like"/>
</dbReference>
<dbReference type="Ensembl" id="ENSCCRT00000196870.1">
    <property type="protein sequence ID" value="ENSCCRP00000150185.1"/>
    <property type="gene ID" value="ENSCCRG00000069657.1"/>
</dbReference>
<evidence type="ECO:0000313" key="4">
    <source>
        <dbReference type="Proteomes" id="UP001108240"/>
    </source>
</evidence>
<dbReference type="PANTHER" id="PTHR45784">
    <property type="entry name" value="C-TYPE LECTIN DOMAIN FAMILY 20 MEMBER A-RELATED"/>
    <property type="match status" value="1"/>
</dbReference>
<protein>
    <recommendedName>
        <fullName evidence="2">C-type lectin domain-containing protein</fullName>
    </recommendedName>
</protein>
<evidence type="ECO:0000259" key="2">
    <source>
        <dbReference type="PROSITE" id="PS50041"/>
    </source>
</evidence>
<accession>A0A9J8BA56</accession>
<dbReference type="Proteomes" id="UP001108240">
    <property type="component" value="Unplaced"/>
</dbReference>
<evidence type="ECO:0000256" key="1">
    <source>
        <dbReference type="ARBA" id="ARBA00023157"/>
    </source>
</evidence>
<feature type="domain" description="C-type lectin" evidence="2">
    <location>
        <begin position="1"/>
        <end position="43"/>
    </location>
</feature>
<dbReference type="InterPro" id="IPR016186">
    <property type="entry name" value="C-type_lectin-like/link_sf"/>
</dbReference>
<dbReference type="PROSITE" id="PS50041">
    <property type="entry name" value="C_TYPE_LECTIN_2"/>
    <property type="match status" value="2"/>
</dbReference>
<dbReference type="PROSITE" id="PS00615">
    <property type="entry name" value="C_TYPE_LECTIN_1"/>
    <property type="match status" value="1"/>
</dbReference>
<evidence type="ECO:0000313" key="3">
    <source>
        <dbReference type="Ensembl" id="ENSCCRP00000150185.1"/>
    </source>
</evidence>
<dbReference type="SUPFAM" id="SSF56436">
    <property type="entry name" value="C-type lectin-like"/>
    <property type="match status" value="2"/>
</dbReference>
<keyword evidence="4" id="KW-1185">Reference proteome</keyword>
<feature type="domain" description="C-type lectin" evidence="2">
    <location>
        <begin position="42"/>
        <end position="157"/>
    </location>
</feature>
<dbReference type="SMART" id="SM00034">
    <property type="entry name" value="CLECT"/>
    <property type="match status" value="1"/>
</dbReference>
<dbReference type="Pfam" id="PF00059">
    <property type="entry name" value="Lectin_C"/>
    <property type="match status" value="2"/>
</dbReference>
<dbReference type="OMA" id="NINEGCA"/>
<dbReference type="Gene3D" id="3.10.100.10">
    <property type="entry name" value="Mannose-Binding Protein A, subunit A"/>
    <property type="match status" value="2"/>
</dbReference>
<dbReference type="GeneTree" id="ENSGT01100000263473"/>
<reference evidence="3" key="1">
    <citation type="submission" date="2025-08" db="UniProtKB">
        <authorList>
            <consortium name="Ensembl"/>
        </authorList>
    </citation>
    <scope>IDENTIFICATION</scope>
</reference>